<accession>A0A4Y1QNR5</accession>
<name>A0A4Y1QNR5_PRUDU</name>
<protein>
    <submittedName>
        <fullName evidence="1">Uncharacterized protein</fullName>
    </submittedName>
</protein>
<proteinExistence type="predicted"/>
<organism evidence="1">
    <name type="scientific">Prunus dulcis</name>
    <name type="common">Almond</name>
    <name type="synonym">Amygdalus dulcis</name>
    <dbReference type="NCBI Taxonomy" id="3755"/>
    <lineage>
        <taxon>Eukaryota</taxon>
        <taxon>Viridiplantae</taxon>
        <taxon>Streptophyta</taxon>
        <taxon>Embryophyta</taxon>
        <taxon>Tracheophyta</taxon>
        <taxon>Spermatophyta</taxon>
        <taxon>Magnoliopsida</taxon>
        <taxon>eudicotyledons</taxon>
        <taxon>Gunneridae</taxon>
        <taxon>Pentapetalae</taxon>
        <taxon>rosids</taxon>
        <taxon>fabids</taxon>
        <taxon>Rosales</taxon>
        <taxon>Rosaceae</taxon>
        <taxon>Amygdaloideae</taxon>
        <taxon>Amygdaleae</taxon>
        <taxon>Prunus</taxon>
    </lineage>
</organism>
<evidence type="ECO:0000313" key="1">
    <source>
        <dbReference type="EMBL" id="BBG93505.1"/>
    </source>
</evidence>
<dbReference type="EMBL" id="AP019297">
    <property type="protein sequence ID" value="BBG93505.1"/>
    <property type="molecule type" value="Genomic_DNA"/>
</dbReference>
<reference evidence="1" key="1">
    <citation type="journal article" date="2019" name="Science">
        <title>Mutation of a bHLH transcription factor allowed almond domestication.</title>
        <authorList>
            <person name="Sanchez-Perez R."/>
            <person name="Pavan S."/>
            <person name="Mazzeo R."/>
            <person name="Moldovan C."/>
            <person name="Aiese Cigliano R."/>
            <person name="Del Cueto J."/>
            <person name="Ricciardi F."/>
            <person name="Lotti C."/>
            <person name="Ricciardi L."/>
            <person name="Dicenta F."/>
            <person name="Lopez-Marques R.L."/>
            <person name="Lindberg Moller B."/>
        </authorList>
    </citation>
    <scope>NUCLEOTIDE SEQUENCE</scope>
</reference>
<sequence length="72" mass="8198">MRFYERTTCGLILKEGINFGKCPIYRGDSAEIFGRKPRSLVWARHRGDVRNSKGFVSDYGKIRGGSFHTSLT</sequence>
<dbReference type="AlphaFoldDB" id="A0A4Y1QNR5"/>
<gene>
    <name evidence="1" type="ORF">Prudu_001537</name>
</gene>